<dbReference type="EMBL" id="CM043788">
    <property type="protein sequence ID" value="KAI4829325.1"/>
    <property type="molecule type" value="Genomic_DNA"/>
</dbReference>
<gene>
    <name evidence="1" type="ORF">KUCAC02_023371</name>
</gene>
<protein>
    <submittedName>
        <fullName evidence="1">Uncharacterized protein</fullName>
    </submittedName>
</protein>
<keyword evidence="2" id="KW-1185">Reference proteome</keyword>
<reference evidence="1" key="1">
    <citation type="submission" date="2022-05" db="EMBL/GenBank/DDBJ databases">
        <title>Chromosome-level genome of Chaenocephalus aceratus.</title>
        <authorList>
            <person name="Park H."/>
        </authorList>
    </citation>
    <scope>NUCLEOTIDE SEQUENCE</scope>
    <source>
        <strain evidence="1">KU_202001</strain>
    </source>
</reference>
<accession>A0ACB9XRL3</accession>
<proteinExistence type="predicted"/>
<dbReference type="Proteomes" id="UP001057452">
    <property type="component" value="Chromosome 4"/>
</dbReference>
<evidence type="ECO:0000313" key="1">
    <source>
        <dbReference type="EMBL" id="KAI4829325.1"/>
    </source>
</evidence>
<evidence type="ECO:0000313" key="2">
    <source>
        <dbReference type="Proteomes" id="UP001057452"/>
    </source>
</evidence>
<comment type="caution">
    <text evidence="1">The sequence shown here is derived from an EMBL/GenBank/DDBJ whole genome shotgun (WGS) entry which is preliminary data.</text>
</comment>
<organism evidence="1 2">
    <name type="scientific">Chaenocephalus aceratus</name>
    <name type="common">Blackfin icefish</name>
    <name type="synonym">Chaenichthys aceratus</name>
    <dbReference type="NCBI Taxonomy" id="36190"/>
    <lineage>
        <taxon>Eukaryota</taxon>
        <taxon>Metazoa</taxon>
        <taxon>Chordata</taxon>
        <taxon>Craniata</taxon>
        <taxon>Vertebrata</taxon>
        <taxon>Euteleostomi</taxon>
        <taxon>Actinopterygii</taxon>
        <taxon>Neopterygii</taxon>
        <taxon>Teleostei</taxon>
        <taxon>Neoteleostei</taxon>
        <taxon>Acanthomorphata</taxon>
        <taxon>Eupercaria</taxon>
        <taxon>Perciformes</taxon>
        <taxon>Notothenioidei</taxon>
        <taxon>Channichthyidae</taxon>
        <taxon>Chaenocephalus</taxon>
    </lineage>
</organism>
<name>A0ACB9XRL3_CHAAC</name>
<sequence length="169" mass="18888">MSLLRLCAFAKCLNRRSLFEQCAVRLSRADLCVLCVSLRDGAVRRISVLEARIQQLQSDTVLDVQHAKVNFLKDPSSGNKVLSNKAPKSTTKKENVIPKSEQTGAKEASKSKPRSWMEKLKQEEKKKLQYLKKETVQSKVSKSSSSLPSTSLNTISTTAKKDSALDRNY</sequence>